<dbReference type="Proteomes" id="UP001165652">
    <property type="component" value="Unassembled WGS sequence"/>
</dbReference>
<protein>
    <submittedName>
        <fullName evidence="2">TAXI family TRAP transporter solute-binding subunit</fullName>
    </submittedName>
</protein>
<reference evidence="2" key="2">
    <citation type="submission" date="2023-02" db="EMBL/GenBank/DDBJ databases">
        <authorList>
            <person name="Rayyan A."/>
            <person name="Meyer T."/>
            <person name="Kyndt J.A."/>
        </authorList>
    </citation>
    <scope>NUCLEOTIDE SEQUENCE</scope>
    <source>
        <strain evidence="2">DSM 9987</strain>
    </source>
</reference>
<name>A0ABT5J3U5_RHOTP</name>
<gene>
    <name evidence="2" type="ORF">PQJ73_00330</name>
</gene>
<keyword evidence="3" id="KW-1185">Reference proteome</keyword>
<dbReference type="PANTHER" id="PTHR42941:SF1">
    <property type="entry name" value="SLL1037 PROTEIN"/>
    <property type="match status" value="1"/>
</dbReference>
<dbReference type="EMBL" id="JAQQLI010000001">
    <property type="protein sequence ID" value="MDC7784116.1"/>
    <property type="molecule type" value="Genomic_DNA"/>
</dbReference>
<accession>A0ABT5J3U5</accession>
<dbReference type="PANTHER" id="PTHR42941">
    <property type="entry name" value="SLL1037 PROTEIN"/>
    <property type="match status" value="1"/>
</dbReference>
<sequence length="381" mass="42243">MMCRVAFLTAALLVLAADLAPRPAVAQAIPQSLQESGPEATLRQRKNAWTVGIVGGLIDGSSMRFVDELAKALDDGDDLRILPIVSYGNASNLEDLLYLHGVDAAVTQADVFEYFRVERRTPNLAARVNYVLPLPMSDLHILAREEIRTIQDLRGKKVNFGPPGSGSSLTGSIVFQRLGIPVEQVMTDQTNALHQLRSGAISALIRVVTKPVDFFNKIPPGSGLHLLSVPFSKSMADYYGIGEFTEKDYPNLVPAGRTVDTVAVPSVLAVYNWPANHPRRAKIDRMVTRLFDNWDKLQKPPYHPKWRDINPAATVPGWTRFPVAEQMLQKMRSDASSRQQSSLRNEFQEFLTRSGAGAGGDREALFRQFLQWQQSRGAPPR</sequence>
<feature type="signal peptide" evidence="1">
    <location>
        <begin position="1"/>
        <end position="26"/>
    </location>
</feature>
<proteinExistence type="predicted"/>
<evidence type="ECO:0000256" key="1">
    <source>
        <dbReference type="SAM" id="SignalP"/>
    </source>
</evidence>
<dbReference type="Pfam" id="PF16868">
    <property type="entry name" value="NMT1_3"/>
    <property type="match status" value="1"/>
</dbReference>
<organism evidence="2 3">
    <name type="scientific">Rhodoplanes tepidamans</name>
    <name type="common">Rhodoplanes cryptolactis</name>
    <dbReference type="NCBI Taxonomy" id="200616"/>
    <lineage>
        <taxon>Bacteria</taxon>
        <taxon>Pseudomonadati</taxon>
        <taxon>Pseudomonadota</taxon>
        <taxon>Alphaproteobacteria</taxon>
        <taxon>Hyphomicrobiales</taxon>
        <taxon>Nitrobacteraceae</taxon>
        <taxon>Rhodoplanes</taxon>
    </lineage>
</organism>
<keyword evidence="1" id="KW-0732">Signal</keyword>
<evidence type="ECO:0000313" key="3">
    <source>
        <dbReference type="Proteomes" id="UP001165652"/>
    </source>
</evidence>
<feature type="chain" id="PRO_5046468931" evidence="1">
    <location>
        <begin position="27"/>
        <end position="381"/>
    </location>
</feature>
<dbReference type="Gene3D" id="3.40.190.10">
    <property type="entry name" value="Periplasmic binding protein-like II"/>
    <property type="match status" value="2"/>
</dbReference>
<dbReference type="InterPro" id="IPR011852">
    <property type="entry name" value="TRAP_TAXI"/>
</dbReference>
<reference evidence="2" key="1">
    <citation type="journal article" date="2023" name="Microbiol Resour">
        <title>Genome Sequences of Rhodoplanes serenus and Two Thermotolerant Strains, Rhodoplanes tepidamans and 'Rhodoplanes cryptolactis,' Further Refine the Genus.</title>
        <authorList>
            <person name="Rayyan A.A."/>
            <person name="Kyndt J.A."/>
        </authorList>
    </citation>
    <scope>NUCLEOTIDE SEQUENCE</scope>
    <source>
        <strain evidence="2">DSM 9987</strain>
    </source>
</reference>
<dbReference type="SUPFAM" id="SSF53850">
    <property type="entry name" value="Periplasmic binding protein-like II"/>
    <property type="match status" value="1"/>
</dbReference>
<dbReference type="RefSeq" id="WP_272774967.1">
    <property type="nucleotide sequence ID" value="NZ_JAQQLI010000001.1"/>
</dbReference>
<comment type="caution">
    <text evidence="2">The sequence shown here is derived from an EMBL/GenBank/DDBJ whole genome shotgun (WGS) entry which is preliminary data.</text>
</comment>
<evidence type="ECO:0000313" key="2">
    <source>
        <dbReference type="EMBL" id="MDC7784116.1"/>
    </source>
</evidence>